<dbReference type="InterPro" id="IPR032675">
    <property type="entry name" value="LRR_dom_sf"/>
</dbReference>
<dbReference type="PANTHER" id="PTHR13318">
    <property type="entry name" value="PARTNER OF PAIRED, ISOFORM B-RELATED"/>
    <property type="match status" value="1"/>
</dbReference>
<proteinExistence type="predicted"/>
<dbReference type="InParanoid" id="E9G1I3"/>
<sequence>MERGWGQKSSKVSDVVNPEVSSNPFEHLPTEILEEVVRILRKKKLMKKYLRWIILPQLHTLDLSLEGCEDRNKPVEKQMFEHLKCASLKCSMLKNLKLTHNVLNEENLIGFLPTFKYLQVLDLAWTSAGDNCMWALGTHCKYLRILSLLCCEVTDFGIQGLCLDYIEKEDDEDKRISKASDLEWQENCAPPRLSNSLEILHLNRTNVTDKGLQEALRKLRSLKILGHESTVEVLGEMHREDWENTEKRNKIPKYALSKILFDIRNEQTSIDRLQRMVFLCPSITGFKLCTIIDCCPNLRKLTLYKSGGKTGPIVEKKEYSNIQERKTLGKLQELTLRATKISTDDLITLMSSLSLKSIELEKCETFNDDILQQAYDQHSFPNLEYLELTKCHFFGEVIQ</sequence>
<dbReference type="OrthoDB" id="6413714at2759"/>
<dbReference type="AlphaFoldDB" id="E9G1I3"/>
<dbReference type="HOGENOM" id="CLU_033667_1_0_1"/>
<gene>
    <name evidence="1" type="ORF">DAPPUDRAFT_236200</name>
</gene>
<dbReference type="Gene3D" id="3.80.10.10">
    <property type="entry name" value="Ribonuclease Inhibitor"/>
    <property type="match status" value="2"/>
</dbReference>
<accession>E9G1I3</accession>
<dbReference type="Proteomes" id="UP000000305">
    <property type="component" value="Unassembled WGS sequence"/>
</dbReference>
<dbReference type="PhylomeDB" id="E9G1I3"/>
<dbReference type="KEGG" id="dpx:DAPPUDRAFT_236200"/>
<dbReference type="EMBL" id="GL732529">
    <property type="protein sequence ID" value="EFX86811.1"/>
    <property type="molecule type" value="Genomic_DNA"/>
</dbReference>
<keyword evidence="2" id="KW-1185">Reference proteome</keyword>
<evidence type="ECO:0000313" key="1">
    <source>
        <dbReference type="EMBL" id="EFX86811.1"/>
    </source>
</evidence>
<reference evidence="1 2" key="1">
    <citation type="journal article" date="2011" name="Science">
        <title>The ecoresponsive genome of Daphnia pulex.</title>
        <authorList>
            <person name="Colbourne J.K."/>
            <person name="Pfrender M.E."/>
            <person name="Gilbert D."/>
            <person name="Thomas W.K."/>
            <person name="Tucker A."/>
            <person name="Oakley T.H."/>
            <person name="Tokishita S."/>
            <person name="Aerts A."/>
            <person name="Arnold G.J."/>
            <person name="Basu M.K."/>
            <person name="Bauer D.J."/>
            <person name="Caceres C.E."/>
            <person name="Carmel L."/>
            <person name="Casola C."/>
            <person name="Choi J.H."/>
            <person name="Detter J.C."/>
            <person name="Dong Q."/>
            <person name="Dusheyko S."/>
            <person name="Eads B.D."/>
            <person name="Frohlich T."/>
            <person name="Geiler-Samerotte K.A."/>
            <person name="Gerlach D."/>
            <person name="Hatcher P."/>
            <person name="Jogdeo S."/>
            <person name="Krijgsveld J."/>
            <person name="Kriventseva E.V."/>
            <person name="Kultz D."/>
            <person name="Laforsch C."/>
            <person name="Lindquist E."/>
            <person name="Lopez J."/>
            <person name="Manak J.R."/>
            <person name="Muller J."/>
            <person name="Pangilinan J."/>
            <person name="Patwardhan R.P."/>
            <person name="Pitluck S."/>
            <person name="Pritham E.J."/>
            <person name="Rechtsteiner A."/>
            <person name="Rho M."/>
            <person name="Rogozin I.B."/>
            <person name="Sakarya O."/>
            <person name="Salamov A."/>
            <person name="Schaack S."/>
            <person name="Shapiro H."/>
            <person name="Shiga Y."/>
            <person name="Skalitzky C."/>
            <person name="Smith Z."/>
            <person name="Souvorov A."/>
            <person name="Sung W."/>
            <person name="Tang Z."/>
            <person name="Tsuchiya D."/>
            <person name="Tu H."/>
            <person name="Vos H."/>
            <person name="Wang M."/>
            <person name="Wolf Y.I."/>
            <person name="Yamagata H."/>
            <person name="Yamada T."/>
            <person name="Ye Y."/>
            <person name="Shaw J.R."/>
            <person name="Andrews J."/>
            <person name="Crease T.J."/>
            <person name="Tang H."/>
            <person name="Lucas S.M."/>
            <person name="Robertson H.M."/>
            <person name="Bork P."/>
            <person name="Koonin E.V."/>
            <person name="Zdobnov E.M."/>
            <person name="Grigoriev I.V."/>
            <person name="Lynch M."/>
            <person name="Boore J.L."/>
        </authorList>
    </citation>
    <scope>NUCLEOTIDE SEQUENCE [LARGE SCALE GENOMIC DNA]</scope>
</reference>
<evidence type="ECO:0000313" key="2">
    <source>
        <dbReference type="Proteomes" id="UP000000305"/>
    </source>
</evidence>
<dbReference type="SUPFAM" id="SSF52047">
    <property type="entry name" value="RNI-like"/>
    <property type="match status" value="1"/>
</dbReference>
<dbReference type="PANTHER" id="PTHR13318:SF247">
    <property type="entry name" value="GH16156P"/>
    <property type="match status" value="1"/>
</dbReference>
<organism evidence="1 2">
    <name type="scientific">Daphnia pulex</name>
    <name type="common">Water flea</name>
    <dbReference type="NCBI Taxonomy" id="6669"/>
    <lineage>
        <taxon>Eukaryota</taxon>
        <taxon>Metazoa</taxon>
        <taxon>Ecdysozoa</taxon>
        <taxon>Arthropoda</taxon>
        <taxon>Crustacea</taxon>
        <taxon>Branchiopoda</taxon>
        <taxon>Diplostraca</taxon>
        <taxon>Cladocera</taxon>
        <taxon>Anomopoda</taxon>
        <taxon>Daphniidae</taxon>
        <taxon>Daphnia</taxon>
    </lineage>
</organism>
<protein>
    <recommendedName>
        <fullName evidence="3">F-box domain-containing protein</fullName>
    </recommendedName>
</protein>
<name>E9G1I3_DAPPU</name>
<evidence type="ECO:0008006" key="3">
    <source>
        <dbReference type="Google" id="ProtNLM"/>
    </source>
</evidence>